<evidence type="ECO:0000313" key="4">
    <source>
        <dbReference type="Proteomes" id="UP000529637"/>
    </source>
</evidence>
<evidence type="ECO:0000256" key="1">
    <source>
        <dbReference type="SAM" id="MobiDB-lite"/>
    </source>
</evidence>
<reference evidence="3 4" key="1">
    <citation type="submission" date="2020-06" db="EMBL/GenBank/DDBJ databases">
        <title>Schlegella sp. ID0723 isolated from air conditioner.</title>
        <authorList>
            <person name="Kim D.Y."/>
            <person name="Kim D.-U."/>
        </authorList>
    </citation>
    <scope>NUCLEOTIDE SEQUENCE [LARGE SCALE GENOMIC DNA]</scope>
    <source>
        <strain evidence="3 4">ID0723</strain>
    </source>
</reference>
<dbReference type="Proteomes" id="UP000529637">
    <property type="component" value="Unassembled WGS sequence"/>
</dbReference>
<keyword evidence="2" id="KW-0472">Membrane</keyword>
<accession>A0A7Y6NJP1</accession>
<feature type="transmembrane region" description="Helical" evidence="2">
    <location>
        <begin position="7"/>
        <end position="28"/>
    </location>
</feature>
<feature type="region of interest" description="Disordered" evidence="1">
    <location>
        <begin position="116"/>
        <end position="159"/>
    </location>
</feature>
<keyword evidence="2" id="KW-1133">Transmembrane helix</keyword>
<keyword evidence="4" id="KW-1185">Reference proteome</keyword>
<organism evidence="3 4">
    <name type="scientific">Piscinibacter koreensis</name>
    <dbReference type="NCBI Taxonomy" id="2742824"/>
    <lineage>
        <taxon>Bacteria</taxon>
        <taxon>Pseudomonadati</taxon>
        <taxon>Pseudomonadota</taxon>
        <taxon>Betaproteobacteria</taxon>
        <taxon>Burkholderiales</taxon>
        <taxon>Sphaerotilaceae</taxon>
        <taxon>Piscinibacter</taxon>
    </lineage>
</organism>
<feature type="compositionally biased region" description="Polar residues" evidence="1">
    <location>
        <begin position="116"/>
        <end position="125"/>
    </location>
</feature>
<evidence type="ECO:0000313" key="3">
    <source>
        <dbReference type="EMBL" id="NUZ04423.1"/>
    </source>
</evidence>
<evidence type="ECO:0000256" key="2">
    <source>
        <dbReference type="SAM" id="Phobius"/>
    </source>
</evidence>
<comment type="caution">
    <text evidence="3">The sequence shown here is derived from an EMBL/GenBank/DDBJ whole genome shotgun (WGS) entry which is preliminary data.</text>
</comment>
<dbReference type="EMBL" id="JABWMJ010000001">
    <property type="protein sequence ID" value="NUZ04423.1"/>
    <property type="molecule type" value="Genomic_DNA"/>
</dbReference>
<name>A0A7Y6NJP1_9BURK</name>
<feature type="region of interest" description="Disordered" evidence="1">
    <location>
        <begin position="58"/>
        <end position="77"/>
    </location>
</feature>
<keyword evidence="2" id="KW-0812">Transmembrane</keyword>
<gene>
    <name evidence="3" type="ORF">HQN59_01475</name>
</gene>
<protein>
    <submittedName>
        <fullName evidence="3">Uncharacterized protein</fullName>
    </submittedName>
</protein>
<proteinExistence type="predicted"/>
<sequence length="159" mass="16834">MTSAERWVRRAMLVFGMVGVLVIGRELWRFHAGPETLDDAAPVDAVGAEPLIRPEMRSDPRASAHPIRLDPTMPADPVRPITLGAVDGAVERCVIDGNVVYVSPAECRGGVSARQPATATMQPQSAADGLLPNQQEALRSLDAAAKAPPATPAPARAER</sequence>
<dbReference type="AlphaFoldDB" id="A0A7Y6NJP1"/>
<dbReference type="RefSeq" id="WP_176065357.1">
    <property type="nucleotide sequence ID" value="NZ_JABWMJ010000001.1"/>
</dbReference>